<accession>A0A176VS22</accession>
<protein>
    <submittedName>
        <fullName evidence="1">Uncharacterized protein</fullName>
    </submittedName>
</protein>
<evidence type="ECO:0000313" key="1">
    <source>
        <dbReference type="EMBL" id="OAE22845.1"/>
    </source>
</evidence>
<proteinExistence type="predicted"/>
<sequence>MASTMTCSGILRELNAVLSRRPRLSSCTALWSPDHRCSSKRGCGLGLNFKQCFEAYVAFEMEGMVQEFQAIKDEMGQLIQCVEAALESNIHGTIGQNSLSEISRRFDTYLAESRQRVKFLTKRKQIICSPVTKALEDFEGQHYNIRTGHFKTISPSDVTHLVILNRVLSLKLDFEVLVDLQAECFRDPLRSLWNNLLKRKLLGLKMFPSKDMLFDIDFRGMASTPGKLQA</sequence>
<keyword evidence="2" id="KW-1185">Reference proteome</keyword>
<comment type="caution">
    <text evidence="1">The sequence shown here is derived from an EMBL/GenBank/DDBJ whole genome shotgun (WGS) entry which is preliminary data.</text>
</comment>
<dbReference type="Proteomes" id="UP000077202">
    <property type="component" value="Unassembled WGS sequence"/>
</dbReference>
<evidence type="ECO:0000313" key="2">
    <source>
        <dbReference type="Proteomes" id="UP000077202"/>
    </source>
</evidence>
<organism evidence="1 2">
    <name type="scientific">Marchantia polymorpha subsp. ruderalis</name>
    <dbReference type="NCBI Taxonomy" id="1480154"/>
    <lineage>
        <taxon>Eukaryota</taxon>
        <taxon>Viridiplantae</taxon>
        <taxon>Streptophyta</taxon>
        <taxon>Embryophyta</taxon>
        <taxon>Marchantiophyta</taxon>
        <taxon>Marchantiopsida</taxon>
        <taxon>Marchantiidae</taxon>
        <taxon>Marchantiales</taxon>
        <taxon>Marchantiaceae</taxon>
        <taxon>Marchantia</taxon>
    </lineage>
</organism>
<gene>
    <name evidence="1" type="ORF">AXG93_3903s1020</name>
</gene>
<name>A0A176VS22_MARPO</name>
<dbReference type="EMBL" id="LVLJ01003055">
    <property type="protein sequence ID" value="OAE22845.1"/>
    <property type="molecule type" value="Genomic_DNA"/>
</dbReference>
<dbReference type="AlphaFoldDB" id="A0A176VS22"/>
<reference evidence="1" key="1">
    <citation type="submission" date="2016-03" db="EMBL/GenBank/DDBJ databases">
        <title>Mechanisms controlling the formation of the plant cell surface in tip-growing cells are functionally conserved among land plants.</title>
        <authorList>
            <person name="Honkanen S."/>
            <person name="Jones V.A."/>
            <person name="Morieri G."/>
            <person name="Champion C."/>
            <person name="Hetherington A.J."/>
            <person name="Kelly S."/>
            <person name="Saint-Marcoux D."/>
            <person name="Proust H."/>
            <person name="Prescott H."/>
            <person name="Dolan L."/>
        </authorList>
    </citation>
    <scope>NUCLEOTIDE SEQUENCE [LARGE SCALE GENOMIC DNA]</scope>
    <source>
        <tissue evidence="1">Whole gametophyte</tissue>
    </source>
</reference>